<comment type="pathway">
    <text evidence="1 8">One-carbon metabolism; tetrahydrofolate interconversion.</text>
</comment>
<dbReference type="Gene3D" id="3.30.1510.10">
    <property type="entry name" value="Domain 2, N(10)-formyltetrahydrofolate synthetase"/>
    <property type="match status" value="1"/>
</dbReference>
<keyword evidence="10" id="KW-1185">Reference proteome</keyword>
<dbReference type="PROSITE" id="PS00721">
    <property type="entry name" value="FTHFS_1"/>
    <property type="match status" value="1"/>
</dbReference>
<feature type="binding site" evidence="8">
    <location>
        <begin position="66"/>
        <end position="73"/>
    </location>
    <ligand>
        <name>ATP</name>
        <dbReference type="ChEBI" id="CHEBI:30616"/>
    </ligand>
</feature>
<dbReference type="Pfam" id="PF01268">
    <property type="entry name" value="FTHFS"/>
    <property type="match status" value="1"/>
</dbReference>
<evidence type="ECO:0000256" key="4">
    <source>
        <dbReference type="ARBA" id="ARBA00022741"/>
    </source>
</evidence>
<keyword evidence="5 8" id="KW-0067">ATP-binding</keyword>
<dbReference type="NCBIfam" id="NF010030">
    <property type="entry name" value="PRK13505.1"/>
    <property type="match status" value="1"/>
</dbReference>
<keyword evidence="2 8" id="KW-0554">One-carbon metabolism</keyword>
<dbReference type="RefSeq" id="WP_376739668.1">
    <property type="nucleotide sequence ID" value="NZ_CP051151.1"/>
</dbReference>
<evidence type="ECO:0000256" key="8">
    <source>
        <dbReference type="HAMAP-Rule" id="MF_01543"/>
    </source>
</evidence>
<dbReference type="CDD" id="cd00477">
    <property type="entry name" value="FTHFS"/>
    <property type="match status" value="1"/>
</dbReference>
<dbReference type="GO" id="GO:0005524">
    <property type="term" value="F:ATP binding"/>
    <property type="evidence" value="ECO:0007669"/>
    <property type="project" value="UniProtKB-UniRule"/>
</dbReference>
<evidence type="ECO:0000313" key="10">
    <source>
        <dbReference type="Proteomes" id="UP000512167"/>
    </source>
</evidence>
<keyword evidence="4 8" id="KW-0547">Nucleotide-binding</keyword>
<dbReference type="Gene3D" id="3.10.410.10">
    <property type="entry name" value="Formyltetrahydrofolate synthetase, domain 3"/>
    <property type="match status" value="1"/>
</dbReference>
<dbReference type="Gene3D" id="3.40.50.300">
    <property type="entry name" value="P-loop containing nucleotide triphosphate hydrolases"/>
    <property type="match status" value="1"/>
</dbReference>
<protein>
    <recommendedName>
        <fullName evidence="8">Formate--tetrahydrofolate ligase</fullName>
        <ecNumber evidence="8">6.3.4.3</ecNumber>
    </recommendedName>
    <alternativeName>
        <fullName evidence="8">Formyltetrahydrofolate synthetase</fullName>
        <shortName evidence="8">FHS</shortName>
        <shortName evidence="8">FTHFS</shortName>
    </alternativeName>
</protein>
<dbReference type="GO" id="GO:0004329">
    <property type="term" value="F:formate-tetrahydrofolate ligase activity"/>
    <property type="evidence" value="ECO:0007669"/>
    <property type="project" value="UniProtKB-UniRule"/>
</dbReference>
<comment type="catalytic activity">
    <reaction evidence="6 8">
        <text>(6S)-5,6,7,8-tetrahydrofolate + formate + ATP = (6R)-10-formyltetrahydrofolate + ADP + phosphate</text>
        <dbReference type="Rhea" id="RHEA:20221"/>
        <dbReference type="ChEBI" id="CHEBI:15740"/>
        <dbReference type="ChEBI" id="CHEBI:30616"/>
        <dbReference type="ChEBI" id="CHEBI:43474"/>
        <dbReference type="ChEBI" id="CHEBI:57453"/>
        <dbReference type="ChEBI" id="CHEBI:195366"/>
        <dbReference type="ChEBI" id="CHEBI:456216"/>
        <dbReference type="EC" id="6.3.4.3"/>
    </reaction>
</comment>
<dbReference type="InterPro" id="IPR000559">
    <property type="entry name" value="Formate_THF_ligase"/>
</dbReference>
<dbReference type="InterPro" id="IPR027417">
    <property type="entry name" value="P-loop_NTPase"/>
</dbReference>
<reference evidence="9 10" key="1">
    <citation type="submission" date="2020-04" db="EMBL/GenBank/DDBJ databases">
        <authorList>
            <person name="Zheng R.K."/>
            <person name="Sun C.M."/>
        </authorList>
    </citation>
    <scope>NUCLEOTIDE SEQUENCE [LARGE SCALE GENOMIC DNA]</scope>
    <source>
        <strain evidence="10">zrk29</strain>
    </source>
</reference>
<dbReference type="SUPFAM" id="SSF52540">
    <property type="entry name" value="P-loop containing nucleoside triphosphate hydrolases"/>
    <property type="match status" value="1"/>
</dbReference>
<sequence length="556" mass="61064">MMLSDLQIAQKAKMSHILEIAKTINLSSEDLELYGDYKAKISFDAINRYKKNPRGKIVLVTAINPTKAGEGKSTTTIGLGDSLKALGYKTMIALREPSLGPVMGMKGGAAGGGYAQVVPMEDINLHFTGDIHAIGASNNLISSVIDNHLYQGNELNINPEKVIWRRAIDMNDRSLRKIQVALSLKREVPRYDGFDITVASEVMAVLCLSKDLDDLKQRLAAMVVAYDMDDQPITVADLKIQGALVMLLKDAIKPNLVQTLEKTPALIHGGPFANIAHGANSIIATDFASRVSDYVVTEAGFGADLGMEKFMDIKMRVMDTMPSAVVIVASIRALKLHGNASDDLLDQEDVQALKDGLVNLEKHIESVKTFDRPYVVAINRFPKDTENEIQALMDWAKDNNHPISLSEVFSKGSQGGLDLAQKVVEITKDENPHENRPLYPLNMPIKNKIEIIAKKIYGADGVDYGEKALEQLQAFNHNKWNDLAICMAKTPLSLSDDPKLKGRPQNFRITVREFKPSIGAGFIVALTGQVMTMPGLPKHGAYENMDVVDEKIIGLF</sequence>
<evidence type="ECO:0000256" key="6">
    <source>
        <dbReference type="ARBA" id="ARBA00049033"/>
    </source>
</evidence>
<dbReference type="GO" id="GO:0035999">
    <property type="term" value="P:tetrahydrofolate interconversion"/>
    <property type="evidence" value="ECO:0007669"/>
    <property type="project" value="UniProtKB-UniRule"/>
</dbReference>
<dbReference type="AlphaFoldDB" id="A0A7L6N616"/>
<dbReference type="HAMAP" id="MF_01543">
    <property type="entry name" value="FTHFS"/>
    <property type="match status" value="1"/>
</dbReference>
<name>A0A7L6N616_9MOLU</name>
<organism evidence="9 10">
    <name type="scientific">Hujiaoplasma nucleasis</name>
    <dbReference type="NCBI Taxonomy" id="2725268"/>
    <lineage>
        <taxon>Bacteria</taxon>
        <taxon>Bacillati</taxon>
        <taxon>Mycoplasmatota</taxon>
        <taxon>Mollicutes</taxon>
        <taxon>Candidatus Izemoplasmatales</taxon>
        <taxon>Hujiaoplasmataceae</taxon>
        <taxon>Hujiaoplasma</taxon>
    </lineage>
</organism>
<evidence type="ECO:0000256" key="2">
    <source>
        <dbReference type="ARBA" id="ARBA00022563"/>
    </source>
</evidence>
<dbReference type="FunFam" id="3.10.410.10:FF:000001">
    <property type="entry name" value="Putative formate--tetrahydrofolate ligase"/>
    <property type="match status" value="1"/>
</dbReference>
<dbReference type="Proteomes" id="UP000512167">
    <property type="component" value="Chromosome"/>
</dbReference>
<gene>
    <name evidence="8" type="primary">fhs</name>
    <name evidence="9" type="ORF">HF295_07535</name>
</gene>
<evidence type="ECO:0000256" key="7">
    <source>
        <dbReference type="ARBA" id="ARBA00061363"/>
    </source>
</evidence>
<accession>A0A7L6N616</accession>
<dbReference type="FunFam" id="3.30.1510.10:FF:000001">
    <property type="entry name" value="Formate--tetrahydrofolate ligase"/>
    <property type="match status" value="1"/>
</dbReference>
<dbReference type="UniPathway" id="UPA00193"/>
<evidence type="ECO:0000256" key="1">
    <source>
        <dbReference type="ARBA" id="ARBA00004777"/>
    </source>
</evidence>
<evidence type="ECO:0000256" key="5">
    <source>
        <dbReference type="ARBA" id="ARBA00022840"/>
    </source>
</evidence>
<keyword evidence="3 8" id="KW-0436">Ligase</keyword>
<dbReference type="EMBL" id="CP051151">
    <property type="protein sequence ID" value="QLY40707.1"/>
    <property type="molecule type" value="Genomic_DNA"/>
</dbReference>
<evidence type="ECO:0000256" key="3">
    <source>
        <dbReference type="ARBA" id="ARBA00022598"/>
    </source>
</evidence>
<dbReference type="InterPro" id="IPR020628">
    <property type="entry name" value="Formate_THF_ligase_CS"/>
</dbReference>
<dbReference type="EC" id="6.3.4.3" evidence="8"/>
<evidence type="ECO:0000313" key="9">
    <source>
        <dbReference type="EMBL" id="QLY40707.1"/>
    </source>
</evidence>
<comment type="similarity">
    <text evidence="7 8">Belongs to the formate--tetrahydrofolate ligase family.</text>
</comment>
<dbReference type="KEGG" id="tbk:HF295_07535"/>
<proteinExistence type="inferred from homology"/>